<keyword evidence="2" id="KW-1185">Reference proteome</keyword>
<name>A0A6N7C3V2_9GAMM</name>
<dbReference type="InterPro" id="IPR056955">
    <property type="entry name" value="ORC-CDC6-like"/>
</dbReference>
<evidence type="ECO:0000313" key="1">
    <source>
        <dbReference type="EMBL" id="KAF0569951.1"/>
    </source>
</evidence>
<comment type="caution">
    <text evidence="1">The sequence shown here is derived from an EMBL/GenBank/DDBJ whole genome shotgun (WGS) entry which is preliminary data.</text>
</comment>
<evidence type="ECO:0008006" key="3">
    <source>
        <dbReference type="Google" id="ProtNLM"/>
    </source>
</evidence>
<proteinExistence type="predicted"/>
<sequence>MIDSEIFTEQAEYLSGSAFKRWSISHQNEADTMRKLTQAGAKLITGPRGCGKTTLMLKAFDKLMTSKKGNGFPVYVNFKSSLKLEPLYRSNTNAVYWFNQWVMLKVISGIYDSLIKMNIHKDVFRLTKDQTAKNIELLEMGRVDLLNDEDDQITLNDIHTLADKVCEISFKSRFILLLDDAGHAFSSDQQKDFFEFYRQIKSKKISPKAAIYPGVINYSSSFHVGHDAEEIDVWVKPNSDGYLDFMHSLLKSRFESKVFESLINEKNLLNLMCFAAYGIPRALLNMISSICIEDEDGEVSVNLTAKNTLKEIKNSHDSTYNIYDSLKIKLPMYRNFIDTGSNFYEQTLKIIKEFNKGSDVGKQSSIIAIKRPVSAELEKVIGFFQYAGLLSPNSIRAC</sequence>
<dbReference type="Pfam" id="PF24389">
    <property type="entry name" value="ORC-CDC6-like"/>
    <property type="match status" value="1"/>
</dbReference>
<evidence type="ECO:0000313" key="2">
    <source>
        <dbReference type="Proteomes" id="UP000471465"/>
    </source>
</evidence>
<dbReference type="Proteomes" id="UP000471465">
    <property type="component" value="Unassembled WGS sequence"/>
</dbReference>
<gene>
    <name evidence="1" type="ORF">FQV37_1986</name>
</gene>
<protein>
    <recommendedName>
        <fullName evidence="3">AAA+ ATPase domain-containing protein</fullName>
    </recommendedName>
</protein>
<organism evidence="1 2">
    <name type="scientific">Psychrobacter nivimaris</name>
    <dbReference type="NCBI Taxonomy" id="281738"/>
    <lineage>
        <taxon>Bacteria</taxon>
        <taxon>Pseudomonadati</taxon>
        <taxon>Pseudomonadota</taxon>
        <taxon>Gammaproteobacteria</taxon>
        <taxon>Moraxellales</taxon>
        <taxon>Moraxellaceae</taxon>
        <taxon>Psychrobacter</taxon>
    </lineage>
</organism>
<dbReference type="InterPro" id="IPR027417">
    <property type="entry name" value="P-loop_NTPase"/>
</dbReference>
<dbReference type="EMBL" id="VZIZ01000004">
    <property type="protein sequence ID" value="KAF0569951.1"/>
    <property type="molecule type" value="Genomic_DNA"/>
</dbReference>
<reference evidence="1 2" key="1">
    <citation type="submission" date="2019-09" db="EMBL/GenBank/DDBJ databases">
        <title>Draft genome sequence of Psychrobacter nivimaris LAMA 639, in search for biotechnological relevant genes.</title>
        <authorList>
            <person name="Lima A.O.S."/>
            <person name="Staloch B.E.K."/>
            <person name="Freitas R.C."/>
            <person name="Niero H."/>
            <person name="Silva M.A.C."/>
        </authorList>
    </citation>
    <scope>NUCLEOTIDE SEQUENCE [LARGE SCALE GENOMIC DNA]</scope>
    <source>
        <strain evidence="1 2">LAMA 639</strain>
    </source>
</reference>
<dbReference type="Gene3D" id="3.40.50.300">
    <property type="entry name" value="P-loop containing nucleotide triphosphate hydrolases"/>
    <property type="match status" value="1"/>
</dbReference>
<accession>A0A6N7C3V2</accession>
<dbReference type="RefSeq" id="WP_160020979.1">
    <property type="nucleotide sequence ID" value="NZ_VZIZ01000004.1"/>
</dbReference>
<dbReference type="AlphaFoldDB" id="A0A6N7C3V2"/>
<dbReference type="SUPFAM" id="SSF52540">
    <property type="entry name" value="P-loop containing nucleoside triphosphate hydrolases"/>
    <property type="match status" value="1"/>
</dbReference>